<keyword evidence="2" id="KW-1185">Reference proteome</keyword>
<proteinExistence type="predicted"/>
<organism evidence="1 2">
    <name type="scientific">Brevundimonas phage vB_BpoS-Gurke</name>
    <dbReference type="NCBI Taxonomy" id="2948599"/>
    <lineage>
        <taxon>Viruses</taxon>
        <taxon>Duplodnaviria</taxon>
        <taxon>Heunggongvirae</taxon>
        <taxon>Uroviricota</taxon>
        <taxon>Caudoviricetes</taxon>
        <taxon>Jeanschmidtviridae</taxon>
        <taxon>Kikimoravirus</taxon>
        <taxon>Kikimoravirus gurke</taxon>
    </lineage>
</organism>
<evidence type="ECO:0000313" key="1">
    <source>
        <dbReference type="EMBL" id="UTC28261.1"/>
    </source>
</evidence>
<accession>A0A9E7N4X7</accession>
<sequence>MRVHPFDDDTLFQVAYDTLGIVDNHPTGRRHAATFALNWMEACHMVRFKYGPDKADRVKIVRIYTIERLNDGRKIEHDFYTNLTHLPNEAAA</sequence>
<name>A0A9E7N4X7_9CAUD</name>
<reference evidence="1" key="1">
    <citation type="submission" date="2022-04" db="EMBL/GenBank/DDBJ databases">
        <authorList>
            <person name="Friedrich I."/>
            <person name="Schneider D."/>
            <person name="Poehlein A."/>
            <person name="Hertel R."/>
            <person name="Daniel R."/>
        </authorList>
    </citation>
    <scope>NUCLEOTIDE SEQUENCE</scope>
</reference>
<evidence type="ECO:0000313" key="2">
    <source>
        <dbReference type="Proteomes" id="UP001055634"/>
    </source>
</evidence>
<dbReference type="EMBL" id="ON529850">
    <property type="protein sequence ID" value="UTC28261.1"/>
    <property type="molecule type" value="Genomic_DNA"/>
</dbReference>
<protein>
    <submittedName>
        <fullName evidence="1">Uncharacterized protein</fullName>
    </submittedName>
</protein>
<gene>
    <name evidence="1" type="ORF">GURKE_02300</name>
</gene>
<dbReference type="Proteomes" id="UP001055634">
    <property type="component" value="Segment"/>
</dbReference>